<evidence type="ECO:0000256" key="7">
    <source>
        <dbReference type="SAM" id="MobiDB-lite"/>
    </source>
</evidence>
<gene>
    <name evidence="9" type="primary">lepB</name>
    <name evidence="9" type="ORF">KIMH_03380</name>
</gene>
<comment type="catalytic activity">
    <reaction evidence="1 6">
        <text>Cleavage of hydrophobic, N-terminal signal or leader sequences from secreted and periplasmic proteins.</text>
        <dbReference type="EC" id="3.4.21.89"/>
    </reaction>
</comment>
<dbReference type="EMBL" id="AP026800">
    <property type="protein sequence ID" value="BDR54227.1"/>
    <property type="molecule type" value="Genomic_DNA"/>
</dbReference>
<reference evidence="9 10" key="1">
    <citation type="journal article" date="2023" name="Microbiol. Spectr.">
        <title>Symbiosis of Carpenter Bees with Uncharacterized Lactic Acid Bacteria Showing NAD Auxotrophy.</title>
        <authorList>
            <person name="Kawasaki S."/>
            <person name="Ozawa K."/>
            <person name="Mori T."/>
            <person name="Yamamoto A."/>
            <person name="Ito M."/>
            <person name="Ohkuma M."/>
            <person name="Sakamoto M."/>
            <person name="Matsutani M."/>
        </authorList>
    </citation>
    <scope>NUCLEOTIDE SEQUENCE [LARGE SCALE GENOMIC DNA]</scope>
    <source>
        <strain evidence="9 10">KimH</strain>
    </source>
</reference>
<keyword evidence="6" id="KW-1133">Transmembrane helix</keyword>
<keyword evidence="6" id="KW-0645">Protease</keyword>
<comment type="similarity">
    <text evidence="3 6">Belongs to the peptidase S26 family.</text>
</comment>
<dbReference type="InterPro" id="IPR036286">
    <property type="entry name" value="LexA/Signal_pep-like_sf"/>
</dbReference>
<dbReference type="InterPro" id="IPR000223">
    <property type="entry name" value="Pept_S26A_signal_pept_1"/>
</dbReference>
<dbReference type="PROSITE" id="PS00761">
    <property type="entry name" value="SPASE_I_3"/>
    <property type="match status" value="1"/>
</dbReference>
<evidence type="ECO:0000313" key="9">
    <source>
        <dbReference type="EMBL" id="BDR54227.1"/>
    </source>
</evidence>
<dbReference type="PRINTS" id="PR00727">
    <property type="entry name" value="LEADERPTASE"/>
</dbReference>
<keyword evidence="10" id="KW-1185">Reference proteome</keyword>
<dbReference type="Gene3D" id="2.10.109.10">
    <property type="entry name" value="Umud Fragment, subunit A"/>
    <property type="match status" value="1"/>
</dbReference>
<evidence type="ECO:0000256" key="4">
    <source>
        <dbReference type="ARBA" id="ARBA00013208"/>
    </source>
</evidence>
<dbReference type="Pfam" id="PF10502">
    <property type="entry name" value="Peptidase_S26"/>
    <property type="match status" value="1"/>
</dbReference>
<evidence type="ECO:0000313" key="10">
    <source>
        <dbReference type="Proteomes" id="UP001321748"/>
    </source>
</evidence>
<feature type="domain" description="Peptidase S26" evidence="8">
    <location>
        <begin position="60"/>
        <end position="232"/>
    </location>
</feature>
<keyword evidence="6" id="KW-0812">Transmembrane</keyword>
<evidence type="ECO:0000256" key="6">
    <source>
        <dbReference type="RuleBase" id="RU362042"/>
    </source>
</evidence>
<dbReference type="NCBIfam" id="TIGR02227">
    <property type="entry name" value="sigpep_I_bact"/>
    <property type="match status" value="1"/>
</dbReference>
<dbReference type="InterPro" id="IPR019533">
    <property type="entry name" value="Peptidase_S26"/>
</dbReference>
<keyword evidence="5 6" id="KW-0378">Hydrolase</keyword>
<evidence type="ECO:0000256" key="1">
    <source>
        <dbReference type="ARBA" id="ARBA00000677"/>
    </source>
</evidence>
<sequence length="271" mass="30208">MSSKGNAGRRSRSKTPRLQWGRPRSGDDVRLAFAEHPHHAARMLMPETIRYEFVEVATSLLIACLVPVVLVLGVRIFALGQYFIPSPSMENTLAVGDRVITTQNLTLNTGDLKRGDIIVFHDPDRWLDSDREKVKTNDDFLIKRLIGLPGDKVRCDGNGKPVMINGQAVDESAYLKKGVEPSSFPFEVHVPAGHVFVLGDNRSNSSDSRYHLNDSQGGMVPIDNITGVALRTCWPFSHWKRLNNHHDVFDAVPDIDNNQYSSSSGSQGYQR</sequence>
<dbReference type="CDD" id="cd06530">
    <property type="entry name" value="S26_SPase_I"/>
    <property type="match status" value="1"/>
</dbReference>
<protein>
    <recommendedName>
        <fullName evidence="4 6">Signal peptidase I</fullName>
        <ecNumber evidence="4 6">3.4.21.89</ecNumber>
    </recommendedName>
</protein>
<dbReference type="Proteomes" id="UP001321748">
    <property type="component" value="Chromosome"/>
</dbReference>
<dbReference type="PANTHER" id="PTHR43390">
    <property type="entry name" value="SIGNAL PEPTIDASE I"/>
    <property type="match status" value="1"/>
</dbReference>
<dbReference type="RefSeq" id="WP_317643244.1">
    <property type="nucleotide sequence ID" value="NZ_AP026800.1"/>
</dbReference>
<dbReference type="SUPFAM" id="SSF51306">
    <property type="entry name" value="LexA/Signal peptidase"/>
    <property type="match status" value="1"/>
</dbReference>
<dbReference type="InterPro" id="IPR019758">
    <property type="entry name" value="Pept_S26A_signal_pept_1_CS"/>
</dbReference>
<organism evidence="9 10">
    <name type="scientific">Bombiscardovia apis</name>
    <dbReference type="NCBI Taxonomy" id="2932182"/>
    <lineage>
        <taxon>Bacteria</taxon>
        <taxon>Bacillati</taxon>
        <taxon>Actinomycetota</taxon>
        <taxon>Actinomycetes</taxon>
        <taxon>Bifidobacteriales</taxon>
        <taxon>Bifidobacteriaceae</taxon>
        <taxon>Bombiscardovia</taxon>
    </lineage>
</organism>
<proteinExistence type="inferred from homology"/>
<name>A0ABM8BBC9_9BIFI</name>
<evidence type="ECO:0000256" key="3">
    <source>
        <dbReference type="ARBA" id="ARBA00009370"/>
    </source>
</evidence>
<dbReference type="PANTHER" id="PTHR43390:SF1">
    <property type="entry name" value="CHLOROPLAST PROCESSING PEPTIDASE"/>
    <property type="match status" value="1"/>
</dbReference>
<evidence type="ECO:0000256" key="2">
    <source>
        <dbReference type="ARBA" id="ARBA00004401"/>
    </source>
</evidence>
<accession>A0ABM8BBC9</accession>
<keyword evidence="6" id="KW-0472">Membrane</keyword>
<feature type="region of interest" description="Disordered" evidence="7">
    <location>
        <begin position="1"/>
        <end position="24"/>
    </location>
</feature>
<evidence type="ECO:0000259" key="8">
    <source>
        <dbReference type="Pfam" id="PF10502"/>
    </source>
</evidence>
<feature type="transmembrane region" description="Helical" evidence="6">
    <location>
        <begin position="53"/>
        <end position="78"/>
    </location>
</feature>
<dbReference type="EC" id="3.4.21.89" evidence="4 6"/>
<evidence type="ECO:0000256" key="5">
    <source>
        <dbReference type="ARBA" id="ARBA00022801"/>
    </source>
</evidence>
<comment type="subcellular location">
    <subcellularLocation>
        <location evidence="2">Cell membrane</location>
        <topology evidence="2">Single-pass type II membrane protein</topology>
    </subcellularLocation>
    <subcellularLocation>
        <location evidence="6">Membrane</location>
        <topology evidence="6">Single-pass type II membrane protein</topology>
    </subcellularLocation>
</comment>